<accession>A0A8E2AP28</accession>
<feature type="compositionally biased region" description="Polar residues" evidence="3">
    <location>
        <begin position="1"/>
        <end position="15"/>
    </location>
</feature>
<dbReference type="Pfam" id="PF13865">
    <property type="entry name" value="FoP_duplication"/>
    <property type="match status" value="1"/>
</dbReference>
<dbReference type="InterPro" id="IPR000504">
    <property type="entry name" value="RRM_dom"/>
</dbReference>
<dbReference type="OrthoDB" id="5382468at2759"/>
<dbReference type="GO" id="GO:0005634">
    <property type="term" value="C:nucleus"/>
    <property type="evidence" value="ECO:0007669"/>
    <property type="project" value="TreeGrafter"/>
</dbReference>
<dbReference type="PANTHER" id="PTHR19965:SF82">
    <property type="entry name" value="THO COMPLEX SUBUNIT 4"/>
    <property type="match status" value="1"/>
</dbReference>
<evidence type="ECO:0000256" key="2">
    <source>
        <dbReference type="PROSITE-ProRule" id="PRU00176"/>
    </source>
</evidence>
<protein>
    <recommendedName>
        <fullName evidence="4">RRM domain-containing protein</fullName>
    </recommendedName>
</protein>
<evidence type="ECO:0000313" key="5">
    <source>
        <dbReference type="EMBL" id="OCH86809.1"/>
    </source>
</evidence>
<dbReference type="EMBL" id="KV722511">
    <property type="protein sequence ID" value="OCH86809.1"/>
    <property type="molecule type" value="Genomic_DNA"/>
</dbReference>
<name>A0A8E2AP28_9APHY</name>
<dbReference type="InterPro" id="IPR012677">
    <property type="entry name" value="Nucleotide-bd_a/b_plait_sf"/>
</dbReference>
<dbReference type="InterPro" id="IPR051229">
    <property type="entry name" value="ALYREF_mRNA_export"/>
</dbReference>
<dbReference type="PANTHER" id="PTHR19965">
    <property type="entry name" value="RNA AND EXPORT FACTOR BINDING PROTEIN"/>
    <property type="match status" value="1"/>
</dbReference>
<evidence type="ECO:0000256" key="1">
    <source>
        <dbReference type="ARBA" id="ARBA00022884"/>
    </source>
</evidence>
<feature type="region of interest" description="Disordered" evidence="3">
    <location>
        <begin position="1"/>
        <end position="26"/>
    </location>
</feature>
<dbReference type="PROSITE" id="PS50102">
    <property type="entry name" value="RRM"/>
    <property type="match status" value="1"/>
</dbReference>
<feature type="compositionally biased region" description="Basic and acidic residues" evidence="3">
    <location>
        <begin position="198"/>
        <end position="216"/>
    </location>
</feature>
<feature type="region of interest" description="Disordered" evidence="3">
    <location>
        <begin position="130"/>
        <end position="236"/>
    </location>
</feature>
<feature type="compositionally biased region" description="Basic and acidic residues" evidence="3">
    <location>
        <begin position="153"/>
        <end position="168"/>
    </location>
</feature>
<dbReference type="Gene3D" id="3.30.70.330">
    <property type="match status" value="1"/>
</dbReference>
<keyword evidence="1 2" id="KW-0694">RNA-binding</keyword>
<reference evidence="5 6" key="1">
    <citation type="submission" date="2016-07" db="EMBL/GenBank/DDBJ databases">
        <title>Draft genome of the white-rot fungus Obba rivulosa 3A-2.</title>
        <authorList>
            <consortium name="DOE Joint Genome Institute"/>
            <person name="Miettinen O."/>
            <person name="Riley R."/>
            <person name="Acob R."/>
            <person name="Barry K."/>
            <person name="Cullen D."/>
            <person name="De Vries R."/>
            <person name="Hainaut M."/>
            <person name="Hatakka A."/>
            <person name="Henrissat B."/>
            <person name="Hilden K."/>
            <person name="Kuo R."/>
            <person name="Labutti K."/>
            <person name="Lipzen A."/>
            <person name="Makela M.R."/>
            <person name="Sandor L."/>
            <person name="Spatafora J.W."/>
            <person name="Grigoriev I.V."/>
            <person name="Hibbett D.S."/>
        </authorList>
    </citation>
    <scope>NUCLEOTIDE SEQUENCE [LARGE SCALE GENOMIC DNA]</scope>
    <source>
        <strain evidence="5 6">3A-2</strain>
    </source>
</reference>
<proteinExistence type="predicted"/>
<dbReference type="Pfam" id="PF00076">
    <property type="entry name" value="RRM_1"/>
    <property type="match status" value="1"/>
</dbReference>
<feature type="domain" description="RRM" evidence="4">
    <location>
        <begin position="54"/>
        <end position="132"/>
    </location>
</feature>
<dbReference type="Proteomes" id="UP000250043">
    <property type="component" value="Unassembled WGS sequence"/>
</dbReference>
<dbReference type="GO" id="GO:0003729">
    <property type="term" value="F:mRNA binding"/>
    <property type="evidence" value="ECO:0007669"/>
    <property type="project" value="TreeGrafter"/>
</dbReference>
<organism evidence="5 6">
    <name type="scientific">Obba rivulosa</name>
    <dbReference type="NCBI Taxonomy" id="1052685"/>
    <lineage>
        <taxon>Eukaryota</taxon>
        <taxon>Fungi</taxon>
        <taxon>Dikarya</taxon>
        <taxon>Basidiomycota</taxon>
        <taxon>Agaricomycotina</taxon>
        <taxon>Agaricomycetes</taxon>
        <taxon>Polyporales</taxon>
        <taxon>Gelatoporiaceae</taxon>
        <taxon>Obba</taxon>
    </lineage>
</organism>
<gene>
    <name evidence="5" type="ORF">OBBRIDRAFT_782636</name>
</gene>
<dbReference type="SMART" id="SM00360">
    <property type="entry name" value="RRM"/>
    <property type="match status" value="1"/>
</dbReference>
<evidence type="ECO:0000313" key="6">
    <source>
        <dbReference type="Proteomes" id="UP000250043"/>
    </source>
</evidence>
<dbReference type="InterPro" id="IPR035979">
    <property type="entry name" value="RBD_domain_sf"/>
</dbReference>
<evidence type="ECO:0000259" key="4">
    <source>
        <dbReference type="PROSITE" id="PS50102"/>
    </source>
</evidence>
<keyword evidence="6" id="KW-1185">Reference proteome</keyword>
<dbReference type="AlphaFoldDB" id="A0A8E2AP28"/>
<feature type="compositionally biased region" description="Basic residues" evidence="3">
    <location>
        <begin position="185"/>
        <end position="197"/>
    </location>
</feature>
<evidence type="ECO:0000256" key="3">
    <source>
        <dbReference type="SAM" id="MobiDB-lite"/>
    </source>
</evidence>
<dbReference type="CDD" id="cd12418">
    <property type="entry name" value="RRM_Aly_REF_like"/>
    <property type="match status" value="1"/>
</dbReference>
<dbReference type="InterPro" id="IPR025715">
    <property type="entry name" value="FoP_C"/>
</dbReference>
<sequence length="236" mass="25382">MFNQSHAAQDASRTQRPAARPRGVEGEWLHDKAPGLSAAALSGNDDGTVLDTSAKIMVSNLHYELTPKDLTQIFGQVGTLVREPLIRYDRSGRSSGVAIISFETAEEAAIAKQGFDGKLAKGQPMAITFYSPPTRPARGRGRSASAPSSLLNRIEKPPLLERLSRNNPKEQILGPRKSGPGPIRTKARPAGRAPKKPKTADELDKELEMFMHDDAKVSAPPQPAAAAQGDVDVEMT</sequence>
<dbReference type="SUPFAM" id="SSF54928">
    <property type="entry name" value="RNA-binding domain, RBD"/>
    <property type="match status" value="1"/>
</dbReference>